<protein>
    <submittedName>
        <fullName evidence="1">Uncharacterized protein</fullName>
    </submittedName>
</protein>
<gene>
    <name evidence="1" type="ORF">I4F81_008828</name>
</gene>
<reference evidence="1" key="1">
    <citation type="submission" date="2019-11" db="EMBL/GenBank/DDBJ databases">
        <title>Nori genome reveals adaptations in red seaweeds to the harsh intertidal environment.</title>
        <authorList>
            <person name="Wang D."/>
            <person name="Mao Y."/>
        </authorList>
    </citation>
    <scope>NUCLEOTIDE SEQUENCE</scope>
    <source>
        <tissue evidence="1">Gametophyte</tissue>
    </source>
</reference>
<dbReference type="EMBL" id="CM020619">
    <property type="protein sequence ID" value="KAK1866308.1"/>
    <property type="molecule type" value="Genomic_DNA"/>
</dbReference>
<evidence type="ECO:0000313" key="2">
    <source>
        <dbReference type="Proteomes" id="UP000798662"/>
    </source>
</evidence>
<keyword evidence="2" id="KW-1185">Reference proteome</keyword>
<accession>A0ACC3C8V4</accession>
<name>A0ACC3C8V4_PYRYE</name>
<comment type="caution">
    <text evidence="1">The sequence shown here is derived from an EMBL/GenBank/DDBJ whole genome shotgun (WGS) entry which is preliminary data.</text>
</comment>
<organism evidence="1 2">
    <name type="scientific">Pyropia yezoensis</name>
    <name type="common">Susabi-nori</name>
    <name type="synonym">Porphyra yezoensis</name>
    <dbReference type="NCBI Taxonomy" id="2788"/>
    <lineage>
        <taxon>Eukaryota</taxon>
        <taxon>Rhodophyta</taxon>
        <taxon>Bangiophyceae</taxon>
        <taxon>Bangiales</taxon>
        <taxon>Bangiaceae</taxon>
        <taxon>Pyropia</taxon>
    </lineage>
</organism>
<evidence type="ECO:0000313" key="1">
    <source>
        <dbReference type="EMBL" id="KAK1866308.1"/>
    </source>
</evidence>
<proteinExistence type="predicted"/>
<sequence length="426" mass="43867">MADLCSPDSSGNNVGVAFGLVTASGLATSLGAAAAFWMPLPKPGATSNPWLAASLGAAAGVMVYVSFVEIFVAKSVTAFENCIDRSEVAYLYATLCFFGGVLLTIAFDRALHLFERWAQRRLHAKRAAATAVEGDAEGVPAPAAAAESVVVAAGAGEADVVDVAPASGGVVVATPVIHHQLPMSGVDGVEVDAEAARSRVAQGSHPSDSSNWTDEGEGTRSSAAGEHAGASSVGLVLGLADDDKARQEAMQPMADSTGHGGLLQPSLLESAKAKKDLIRMGMFAGIALAAHNFPEGLATFIAALQDPGVGVSVAVAIGIHNIPEGVAVAMPIYYATGSKPKAFFWASLSGMTELIGAALGWVVLRKVFNQLVYGILFGLISGMMVYIALKELLPTAHRYDPEDKVVTISLIGGMIIMAASLVLFLF</sequence>
<dbReference type="Proteomes" id="UP000798662">
    <property type="component" value="Chromosome 2"/>
</dbReference>